<dbReference type="Gene3D" id="2.30.110.10">
    <property type="entry name" value="Electron Transport, Fmn-binding Protein, Chain A"/>
    <property type="match status" value="1"/>
</dbReference>
<dbReference type="OrthoDB" id="436496at2759"/>
<dbReference type="InterPro" id="IPR039261">
    <property type="entry name" value="FNR_nucleotide-bd"/>
</dbReference>
<reference evidence="2" key="1">
    <citation type="journal article" date="2012" name="Science">
        <title>The Paleozoic origin of enzymatic lignin decomposition reconstructed from 31 fungal genomes.</title>
        <authorList>
            <person name="Floudas D."/>
            <person name="Binder M."/>
            <person name="Riley R."/>
            <person name="Barry K."/>
            <person name="Blanchette R.A."/>
            <person name="Henrissat B."/>
            <person name="Martinez A.T."/>
            <person name="Otillar R."/>
            <person name="Spatafora J.W."/>
            <person name="Yadav J.S."/>
            <person name="Aerts A."/>
            <person name="Benoit I."/>
            <person name="Boyd A."/>
            <person name="Carlson A."/>
            <person name="Copeland A."/>
            <person name="Coutinho P.M."/>
            <person name="de Vries R.P."/>
            <person name="Ferreira P."/>
            <person name="Findley K."/>
            <person name="Foster B."/>
            <person name="Gaskell J."/>
            <person name="Glotzer D."/>
            <person name="Gorecki P."/>
            <person name="Heitman J."/>
            <person name="Hesse C."/>
            <person name="Hori C."/>
            <person name="Igarashi K."/>
            <person name="Jurgens J.A."/>
            <person name="Kallen N."/>
            <person name="Kersten P."/>
            <person name="Kohler A."/>
            <person name="Kuees U."/>
            <person name="Kumar T.K.A."/>
            <person name="Kuo A."/>
            <person name="LaButti K."/>
            <person name="Larrondo L.F."/>
            <person name="Lindquist E."/>
            <person name="Ling A."/>
            <person name="Lombard V."/>
            <person name="Lucas S."/>
            <person name="Lundell T."/>
            <person name="Martin R."/>
            <person name="McLaughlin D.J."/>
            <person name="Morgenstern I."/>
            <person name="Morin E."/>
            <person name="Murat C."/>
            <person name="Nagy L.G."/>
            <person name="Nolan M."/>
            <person name="Ohm R.A."/>
            <person name="Patyshakuliyeva A."/>
            <person name="Rokas A."/>
            <person name="Ruiz-Duenas F.J."/>
            <person name="Sabat G."/>
            <person name="Salamov A."/>
            <person name="Samejima M."/>
            <person name="Schmutz J."/>
            <person name="Slot J.C."/>
            <person name="St John F."/>
            <person name="Stenlid J."/>
            <person name="Sun H."/>
            <person name="Sun S."/>
            <person name="Syed K."/>
            <person name="Tsang A."/>
            <person name="Wiebenga A."/>
            <person name="Young D."/>
            <person name="Pisabarro A."/>
            <person name="Eastwood D.C."/>
            <person name="Martin F."/>
            <person name="Cullen D."/>
            <person name="Grigoriev I.V."/>
            <person name="Hibbett D.S."/>
        </authorList>
    </citation>
    <scope>NUCLEOTIDE SEQUENCE [LARGE SCALE GENOMIC DNA]</scope>
    <source>
        <strain evidence="2">RWD-64-598 SS2</strain>
    </source>
</reference>
<proteinExistence type="predicted"/>
<gene>
    <name evidence="1" type="ORF">CONPUDRAFT_101412</name>
</gene>
<evidence type="ECO:0008006" key="3">
    <source>
        <dbReference type="Google" id="ProtNLM"/>
    </source>
</evidence>
<name>A0A5M3MV60_CONPW</name>
<accession>A0A5M3MV60</accession>
<dbReference type="AlphaFoldDB" id="A0A5M3MV60"/>
<keyword evidence="2" id="KW-1185">Reference proteome</keyword>
<dbReference type="Proteomes" id="UP000053558">
    <property type="component" value="Unassembled WGS sequence"/>
</dbReference>
<comment type="caution">
    <text evidence="1">The sequence shown here is derived from an EMBL/GenBank/DDBJ whole genome shotgun (WGS) entry which is preliminary data.</text>
</comment>
<dbReference type="Gene3D" id="3.40.50.80">
    <property type="entry name" value="Nucleotide-binding domain of ferredoxin-NADP reductase (FNR) module"/>
    <property type="match status" value="1"/>
</dbReference>
<evidence type="ECO:0000313" key="2">
    <source>
        <dbReference type="Proteomes" id="UP000053558"/>
    </source>
</evidence>
<dbReference type="EMBL" id="JH711576">
    <property type="protein sequence ID" value="EIW82930.1"/>
    <property type="molecule type" value="Genomic_DNA"/>
</dbReference>
<organism evidence="1 2">
    <name type="scientific">Coniophora puteana (strain RWD-64-598)</name>
    <name type="common">Brown rot fungus</name>
    <dbReference type="NCBI Taxonomy" id="741705"/>
    <lineage>
        <taxon>Eukaryota</taxon>
        <taxon>Fungi</taxon>
        <taxon>Dikarya</taxon>
        <taxon>Basidiomycota</taxon>
        <taxon>Agaricomycotina</taxon>
        <taxon>Agaricomycetes</taxon>
        <taxon>Agaricomycetidae</taxon>
        <taxon>Boletales</taxon>
        <taxon>Coniophorineae</taxon>
        <taxon>Coniophoraceae</taxon>
        <taxon>Coniophora</taxon>
    </lineage>
</organism>
<dbReference type="GeneID" id="19198296"/>
<dbReference type="SUPFAM" id="SSF52343">
    <property type="entry name" value="Ferredoxin reductase-like, C-terminal NADP-linked domain"/>
    <property type="match status" value="1"/>
</dbReference>
<dbReference type="InterPro" id="IPR012349">
    <property type="entry name" value="Split_barrel_FMN-bd"/>
</dbReference>
<dbReference type="PANTHER" id="PTHR42815:SF2">
    <property type="entry name" value="FAD-BINDING, PUTATIVE (AFU_ORTHOLOGUE AFUA_6G07600)-RELATED"/>
    <property type="match status" value="1"/>
</dbReference>
<dbReference type="RefSeq" id="XP_007766853.1">
    <property type="nucleotide sequence ID" value="XM_007768663.1"/>
</dbReference>
<dbReference type="PANTHER" id="PTHR42815">
    <property type="entry name" value="FAD-BINDING, PUTATIVE (AFU_ORTHOLOGUE AFUA_6G07600)-RELATED"/>
    <property type="match status" value="1"/>
</dbReference>
<dbReference type="KEGG" id="cput:CONPUDRAFT_101412"/>
<evidence type="ECO:0000313" key="1">
    <source>
        <dbReference type="EMBL" id="EIW82930.1"/>
    </source>
</evidence>
<dbReference type="OMA" id="MDWIGPP"/>
<protein>
    <recommendedName>
        <fullName evidence="3">FAD-binding FR-type domain-containing protein</fullName>
    </recommendedName>
</protein>
<sequence length="660" mass="72620">MAAVAGWHRGELAIQKKLGFDGPSIYGWKMIRAEMSEQHRTFHTTRLPFIPVTSLDERGRPWGSILAGPEGNLGFTSSASFTSLDFHARFWDGDPFLENMRSHQHDGRMLIAGIGIEFSTRRRNKFAGYVYSVERAGDVHEVRSVVNQALGNCPKYINVRTLDPYLQARPRVVYHMPDVSARLPDHLIDFVHASDTVFIGSSYEANEQERQKYPSHVGMNHRGGRPGFVRADRTDGRTLVLPDYSGNRLLSSLGNIEVTSLASLTFVDFANGAILYLTGNAKNYVGPDAQKIMPLQNALTTVEVTGYIYVEDALPVRERPGTKVQRSPYSPPIRLLSTEKKSSMFSTDDGAPEATLRSIEIHSPNLATFTFDSSFQLDIVPGQTAIMDFKSLVGSLPYQHMAEESPEAVNDDRIRTWTISRASSWTHANTFALTMRHKLGGAITGALFNIAHKIAEMKPELLSDSRPLGLRVPLVGIAGEFTLEPSEAHLPVYTKPGTREGTRKLLWLAGGIGITPFLAMLKAIANGSATSKYDIVLAASTREPEVILKLISEAMVDSTNKSNAASDCPRSMLSLHIFSSSPLPSLSPPSFSSHQQTAFKVSIEQHSGRLSGTEDEAMLIDSAEREVYMCGPPEFEDGTLGVLKSAGVESTRVRREGFAY</sequence>